<dbReference type="AlphaFoldDB" id="A0A2J6WDW6"/>
<organism evidence="9 10">
    <name type="scientific">Caldisericum exile</name>
    <dbReference type="NCBI Taxonomy" id="693075"/>
    <lineage>
        <taxon>Bacteria</taxon>
        <taxon>Pseudomonadati</taxon>
        <taxon>Caldisericota/Cryosericota group</taxon>
        <taxon>Caldisericota</taxon>
        <taxon>Caldisericia</taxon>
        <taxon>Caldisericales</taxon>
        <taxon>Caldisericaceae</taxon>
        <taxon>Caldisericum</taxon>
    </lineage>
</organism>
<evidence type="ECO:0000256" key="6">
    <source>
        <dbReference type="ARBA" id="ARBA00023136"/>
    </source>
</evidence>
<gene>
    <name evidence="9" type="ORF">C0189_04115</name>
</gene>
<dbReference type="Proteomes" id="UP000237040">
    <property type="component" value="Unassembled WGS sequence"/>
</dbReference>
<protein>
    <submittedName>
        <fullName evidence="9">Sugar ABC transporter permease</fullName>
    </submittedName>
</protein>
<keyword evidence="5 7" id="KW-1133">Transmembrane helix</keyword>
<comment type="caution">
    <text evidence="9">The sequence shown here is derived from an EMBL/GenBank/DDBJ whole genome shotgun (WGS) entry which is preliminary data.</text>
</comment>
<dbReference type="GO" id="GO:0005886">
    <property type="term" value="C:plasma membrane"/>
    <property type="evidence" value="ECO:0007669"/>
    <property type="project" value="UniProtKB-SubCell"/>
</dbReference>
<reference evidence="9 10" key="1">
    <citation type="submission" date="2018-01" db="EMBL/GenBank/DDBJ databases">
        <title>Metagenomic assembled genomes from two thermal pools in the Uzon Caldera, Kamchatka, Russia.</title>
        <authorList>
            <person name="Wilkins L."/>
            <person name="Ettinger C."/>
        </authorList>
    </citation>
    <scope>NUCLEOTIDE SEQUENCE [LARGE SCALE GENOMIC DNA]</scope>
    <source>
        <strain evidence="9">ZAV-07</strain>
    </source>
</reference>
<sequence>MADKSDISLWEQLRRHKLAYYYILPSAIVMGLITAFPIIYQIWMAFTNFNITNLRNPHPQFVGLANFIKIFTNQVPLENFNFWRTFGFNVVWTFANVFLHVTIGISLAVALNTPRLALKKFYRTLLVIPWAVPSYISALIWRNMFDVDFGAVNQILSSILGHAVKIPWLTSPNAPIKILSFLSYAFYADLITNVWLGFPFMMVVATGALQSIPHEIYEAAEIDGVNERGKFFKITLPLIRSAMLPAIMLGIVWTFNQFNVIYLVSGGGPLGTTEILVTQAYKIVNPGGLYGVASAFGLIVFFILLGITLITNRITRATESHI</sequence>
<dbReference type="PANTHER" id="PTHR30193">
    <property type="entry name" value="ABC TRANSPORTER PERMEASE PROTEIN"/>
    <property type="match status" value="1"/>
</dbReference>
<dbReference type="GO" id="GO:0055085">
    <property type="term" value="P:transmembrane transport"/>
    <property type="evidence" value="ECO:0007669"/>
    <property type="project" value="InterPro"/>
</dbReference>
<dbReference type="InterPro" id="IPR035906">
    <property type="entry name" value="MetI-like_sf"/>
</dbReference>
<dbReference type="Gene3D" id="1.20.58.370">
    <property type="entry name" value="MalF N-terminal region-like"/>
    <property type="match status" value="1"/>
</dbReference>
<dbReference type="SUPFAM" id="SSF161098">
    <property type="entry name" value="MetI-like"/>
    <property type="match status" value="1"/>
</dbReference>
<dbReference type="CDD" id="cd06261">
    <property type="entry name" value="TM_PBP2"/>
    <property type="match status" value="1"/>
</dbReference>
<dbReference type="PROSITE" id="PS50928">
    <property type="entry name" value="ABC_TM1"/>
    <property type="match status" value="1"/>
</dbReference>
<feature type="transmembrane region" description="Helical" evidence="7">
    <location>
        <begin position="20"/>
        <end position="43"/>
    </location>
</feature>
<feature type="transmembrane region" description="Helical" evidence="7">
    <location>
        <begin position="184"/>
        <end position="209"/>
    </location>
</feature>
<evidence type="ECO:0000313" key="10">
    <source>
        <dbReference type="Proteomes" id="UP000237040"/>
    </source>
</evidence>
<dbReference type="RefSeq" id="WP_416084972.1">
    <property type="nucleotide sequence ID" value="NZ_JBNARP010000017.1"/>
</dbReference>
<dbReference type="Gene3D" id="1.10.3720.10">
    <property type="entry name" value="MetI-like"/>
    <property type="match status" value="1"/>
</dbReference>
<dbReference type="PANTHER" id="PTHR30193:SF41">
    <property type="entry name" value="DIACETYLCHITOBIOSE UPTAKE SYSTEM PERMEASE PROTEIN NGCF"/>
    <property type="match status" value="1"/>
</dbReference>
<feature type="transmembrane region" description="Helical" evidence="7">
    <location>
        <begin position="289"/>
        <end position="310"/>
    </location>
</feature>
<evidence type="ECO:0000256" key="7">
    <source>
        <dbReference type="RuleBase" id="RU363032"/>
    </source>
</evidence>
<keyword evidence="4 7" id="KW-0812">Transmembrane</keyword>
<dbReference type="SUPFAM" id="SSF160964">
    <property type="entry name" value="MalF N-terminal region-like"/>
    <property type="match status" value="1"/>
</dbReference>
<dbReference type="Pfam" id="PF00528">
    <property type="entry name" value="BPD_transp_1"/>
    <property type="match status" value="1"/>
</dbReference>
<name>A0A2J6WDW6_9BACT</name>
<evidence type="ECO:0000259" key="8">
    <source>
        <dbReference type="PROSITE" id="PS50928"/>
    </source>
</evidence>
<keyword evidence="6 7" id="KW-0472">Membrane</keyword>
<evidence type="ECO:0000256" key="5">
    <source>
        <dbReference type="ARBA" id="ARBA00022989"/>
    </source>
</evidence>
<feature type="transmembrane region" description="Helical" evidence="7">
    <location>
        <begin position="121"/>
        <end position="141"/>
    </location>
</feature>
<dbReference type="InterPro" id="IPR035277">
    <property type="entry name" value="MalF_N"/>
</dbReference>
<evidence type="ECO:0000256" key="3">
    <source>
        <dbReference type="ARBA" id="ARBA00022475"/>
    </source>
</evidence>
<accession>A0A2J6WDW6</accession>
<dbReference type="InterPro" id="IPR051393">
    <property type="entry name" value="ABC_transporter_permease"/>
</dbReference>
<comment type="subcellular location">
    <subcellularLocation>
        <location evidence="1 7">Cell membrane</location>
        <topology evidence="1 7">Multi-pass membrane protein</topology>
    </subcellularLocation>
</comment>
<evidence type="ECO:0000256" key="1">
    <source>
        <dbReference type="ARBA" id="ARBA00004651"/>
    </source>
</evidence>
<feature type="domain" description="ABC transmembrane type-1" evidence="8">
    <location>
        <begin position="86"/>
        <end position="311"/>
    </location>
</feature>
<feature type="transmembrane region" description="Helical" evidence="7">
    <location>
        <begin position="86"/>
        <end position="109"/>
    </location>
</feature>
<evidence type="ECO:0000256" key="2">
    <source>
        <dbReference type="ARBA" id="ARBA00022448"/>
    </source>
</evidence>
<keyword evidence="3" id="KW-1003">Cell membrane</keyword>
<evidence type="ECO:0000313" key="9">
    <source>
        <dbReference type="EMBL" id="PMP66995.1"/>
    </source>
</evidence>
<feature type="transmembrane region" description="Helical" evidence="7">
    <location>
        <begin position="238"/>
        <end position="255"/>
    </location>
</feature>
<dbReference type="InterPro" id="IPR000515">
    <property type="entry name" value="MetI-like"/>
</dbReference>
<keyword evidence="2 7" id="KW-0813">Transport</keyword>
<dbReference type="EMBL" id="PNIL01000060">
    <property type="protein sequence ID" value="PMP66995.1"/>
    <property type="molecule type" value="Genomic_DNA"/>
</dbReference>
<comment type="similarity">
    <text evidence="7">Belongs to the binding-protein-dependent transport system permease family.</text>
</comment>
<evidence type="ECO:0000256" key="4">
    <source>
        <dbReference type="ARBA" id="ARBA00022692"/>
    </source>
</evidence>
<proteinExistence type="inferred from homology"/>